<comment type="caution">
    <text evidence="2">The sequence shown here is derived from an EMBL/GenBank/DDBJ whole genome shotgun (WGS) entry which is preliminary data.</text>
</comment>
<dbReference type="Pfam" id="PF05124">
    <property type="entry name" value="S_layer_C"/>
    <property type="match status" value="1"/>
</dbReference>
<proteinExistence type="predicted"/>
<reference evidence="2" key="1">
    <citation type="submission" date="2021-03" db="EMBL/GenBank/DDBJ databases">
        <authorList>
            <person name="Jaffe A."/>
        </authorList>
    </citation>
    <scope>NUCLEOTIDE SEQUENCE</scope>
    <source>
        <strain evidence="2">RIFCSPLOWO2_01_FULL_58_19</strain>
    </source>
</reference>
<evidence type="ECO:0000313" key="2">
    <source>
        <dbReference type="EMBL" id="MBS3062414.1"/>
    </source>
</evidence>
<evidence type="ECO:0000259" key="1">
    <source>
        <dbReference type="Pfam" id="PF05124"/>
    </source>
</evidence>
<sequence>MKGLSIKKLAAVGIGAALVGTALAPIVSAISLTKSDLYDSTTGEPIVKVVAGADAGYSDWVWAGRIAAKLASKAYTTGTVSTSVAGGVSGGTATPTIEDVSAVFSLGRTLTIGGENVKSVKFDLNTGITTEFDRKEEGVSSGTDGIVTLQQGALPFLRKETVTKRVGNTTSDVTVEEQVQVQGDAKFNTDDEVEDLQFKIPASGVQYVIDLGDGLNAVESNGSAYLDDSISDRQELYFFGELYLIRKINRNTIGGTDALVELLRAASEKVYSEGDEITGLIGKGKYEGQEMKAVIGEGYAQGSTNVISIALYDAQGNLVDEDQFAAGDDEGVWEDENGDEVLRSGLFVQEINKRIDEGFQEIFRPTVIVGDNRIELQENRGFPFDEDDTDGIYDWDTSLVFSGDTDCTNTGSTAFCASGNPDNNTLQRVVITNEALTFDNDDSYLRDTGRAGGKFAALNPNRGFEKAVLKTDEGEPFIQVEYGGFETEVYRFLGLGRGPTDSIGYIDFSDEVDVRHKVPFYIPNLTTITAAGSGRVFTFDQGAQSYYYEANTSDTNLLVGDGNRLNGLTVDMNSNAGVGISIGTLGGGLDWCGANGASAPSASNFDVNDGEICNFDGISYVVQDANIGAPTVIRTRLTAKSSLRMIEGTAVSGTIYPDPLNSNTYQIGLTTVDTTTAVQYDLNNVWANYQSATGSYTCGNAQDNRLYLDDGNMFDWCPIRLEGLNDAKFEYVPIIVDQSGRSDFELILDDQNINTQEGGSLKFRGVSNPASATTAEDLDLDDITDATFYMIDDSVFGVSGLGTGHPKFNMSESDDAYTTAIFEVDEGEETQTTVGATYEYTVYVDTANDRLVDASNPERTLPTFEVSYHDTEYTATVASNIWTLRSDRPEIYMSKAFSDFGSLAETDGSRFTVFYPENHPESYLYVIGRGEVSEVETGGREYTVKEGETVTADDGTSITLSKISMGKATCAVTGGTGAPATCAATPSTYKMPARVPDTMVYVDSEAPVGTNIVVGGHIVNKLAKEVAGLADRLTKSGDMVAEVDAATGDIVVAGYTANDTGRAAQELIDAIDSLA</sequence>
<organism evidence="2 3">
    <name type="scientific">Candidatus Iainarchaeum sp</name>
    <dbReference type="NCBI Taxonomy" id="3101447"/>
    <lineage>
        <taxon>Archaea</taxon>
        <taxon>Candidatus Iainarchaeota</taxon>
        <taxon>Candidatus Iainarchaeia</taxon>
        <taxon>Candidatus Iainarchaeales</taxon>
        <taxon>Candidatus Iainarchaeaceae</taxon>
        <taxon>Candidatus Iainarchaeum</taxon>
    </lineage>
</organism>
<name>A0A8T4L777_9ARCH</name>
<evidence type="ECO:0000313" key="3">
    <source>
        <dbReference type="Proteomes" id="UP000678237"/>
    </source>
</evidence>
<dbReference type="NCBIfam" id="TIGR01564">
    <property type="entry name" value="S_layer_MJ"/>
    <property type="match status" value="1"/>
</dbReference>
<dbReference type="Proteomes" id="UP000678237">
    <property type="component" value="Unassembled WGS sequence"/>
</dbReference>
<dbReference type="EMBL" id="JAGVWE010000002">
    <property type="protein sequence ID" value="MBS3062414.1"/>
    <property type="molecule type" value="Genomic_DNA"/>
</dbReference>
<feature type="domain" description="S-layer protein outer" evidence="1">
    <location>
        <begin position="42"/>
        <end position="1071"/>
    </location>
</feature>
<gene>
    <name evidence="2" type="ORF">J4203_00950</name>
</gene>
<accession>A0A8T4L777</accession>
<dbReference type="InterPro" id="IPR006454">
    <property type="entry name" value="S_layer_MJ"/>
</dbReference>
<dbReference type="InterPro" id="IPR022651">
    <property type="entry name" value="S_layer_C"/>
</dbReference>
<dbReference type="AlphaFoldDB" id="A0A8T4L777"/>
<protein>
    <submittedName>
        <fullName evidence="2">S-layer protein</fullName>
    </submittedName>
</protein>
<reference evidence="2" key="2">
    <citation type="submission" date="2021-05" db="EMBL/GenBank/DDBJ databases">
        <title>Protein family content uncovers lineage relationships and bacterial pathway maintenance mechanisms in DPANN archaea.</title>
        <authorList>
            <person name="Castelle C.J."/>
            <person name="Meheust R."/>
            <person name="Jaffe A.L."/>
            <person name="Seitz K."/>
            <person name="Gong X."/>
            <person name="Baker B.J."/>
            <person name="Banfield J.F."/>
        </authorList>
    </citation>
    <scope>NUCLEOTIDE SEQUENCE</scope>
    <source>
        <strain evidence="2">RIFCSPLOWO2_01_FULL_58_19</strain>
    </source>
</reference>